<dbReference type="AlphaFoldDB" id="A0A652ZZN6"/>
<dbReference type="EMBL" id="UPXP01000038">
    <property type="protein sequence ID" value="VBB41255.1"/>
    <property type="molecule type" value="Genomic_DNA"/>
</dbReference>
<sequence length="29" mass="3327">MSMSDGTGLFRTIDTINLPVRLALRVHRR</sequence>
<name>A0A652ZZN6_9SPIR</name>
<protein>
    <submittedName>
        <fullName evidence="1">Uncharacterized protein</fullName>
    </submittedName>
</protein>
<evidence type="ECO:0000313" key="1">
    <source>
        <dbReference type="EMBL" id="VBB41255.1"/>
    </source>
</evidence>
<organism evidence="1">
    <name type="scientific">uncultured Spirochaetota bacterium</name>
    <dbReference type="NCBI Taxonomy" id="460511"/>
    <lineage>
        <taxon>Bacteria</taxon>
        <taxon>Pseudomonadati</taxon>
        <taxon>Spirochaetota</taxon>
        <taxon>environmental samples</taxon>
    </lineage>
</organism>
<gene>
    <name evidence="1" type="ORF">TRIP_E90081</name>
</gene>
<reference evidence="1" key="1">
    <citation type="submission" date="2018-07" db="EMBL/GenBank/DDBJ databases">
        <authorList>
            <consortium name="Genoscope - CEA"/>
            <person name="William W."/>
        </authorList>
    </citation>
    <scope>NUCLEOTIDE SEQUENCE</scope>
    <source>
        <strain evidence="1">IK1</strain>
    </source>
</reference>
<proteinExistence type="predicted"/>
<accession>A0A652ZZN6</accession>